<dbReference type="InterPro" id="IPR036986">
    <property type="entry name" value="S4_RNA-bd_sf"/>
</dbReference>
<dbReference type="SUPFAM" id="SSF55120">
    <property type="entry name" value="Pseudouridine synthase"/>
    <property type="match status" value="1"/>
</dbReference>
<dbReference type="Gene3D" id="3.10.290.10">
    <property type="entry name" value="RNA-binding S4 domain"/>
    <property type="match status" value="1"/>
</dbReference>
<dbReference type="SMART" id="SM00363">
    <property type="entry name" value="S4"/>
    <property type="match status" value="1"/>
</dbReference>
<evidence type="ECO:0000256" key="4">
    <source>
        <dbReference type="ARBA" id="ARBA00023235"/>
    </source>
</evidence>
<evidence type="ECO:0000256" key="2">
    <source>
        <dbReference type="ARBA" id="ARBA00010876"/>
    </source>
</evidence>
<evidence type="ECO:0000259" key="8">
    <source>
        <dbReference type="SMART" id="SM00363"/>
    </source>
</evidence>
<dbReference type="InterPro" id="IPR006224">
    <property type="entry name" value="PsdUridine_synth_RluA-like_CS"/>
</dbReference>
<dbReference type="PROSITE" id="PS01129">
    <property type="entry name" value="PSI_RLU"/>
    <property type="match status" value="1"/>
</dbReference>
<dbReference type="InterPro" id="IPR006225">
    <property type="entry name" value="PsdUridine_synth_RluC/D"/>
</dbReference>
<dbReference type="Pfam" id="PF01479">
    <property type="entry name" value="S4"/>
    <property type="match status" value="1"/>
</dbReference>
<feature type="domain" description="RNA-binding S4" evidence="8">
    <location>
        <begin position="31"/>
        <end position="88"/>
    </location>
</feature>
<dbReference type="NCBIfam" id="TIGR00005">
    <property type="entry name" value="rluA_subfam"/>
    <property type="match status" value="1"/>
</dbReference>
<evidence type="ECO:0000313" key="10">
    <source>
        <dbReference type="Proteomes" id="UP000095390"/>
    </source>
</evidence>
<dbReference type="SUPFAM" id="SSF55174">
    <property type="entry name" value="Alpha-L RNA-binding motif"/>
    <property type="match status" value="1"/>
</dbReference>
<dbReference type="Proteomes" id="UP000095390">
    <property type="component" value="Unassembled WGS sequence"/>
</dbReference>
<evidence type="ECO:0000256" key="7">
    <source>
        <dbReference type="RuleBase" id="RU362028"/>
    </source>
</evidence>
<protein>
    <recommendedName>
        <fullName evidence="7">Pseudouridine synthase</fullName>
        <ecNumber evidence="7">5.4.99.-</ecNumber>
    </recommendedName>
</protein>
<evidence type="ECO:0000256" key="1">
    <source>
        <dbReference type="ARBA" id="ARBA00000073"/>
    </source>
</evidence>
<reference evidence="9 10" key="1">
    <citation type="submission" date="2015-09" db="EMBL/GenBank/DDBJ databases">
        <authorList>
            <consortium name="Pathogen Informatics"/>
        </authorList>
    </citation>
    <scope>NUCLEOTIDE SEQUENCE [LARGE SCALE GENOMIC DNA]</scope>
    <source>
        <strain evidence="9 10">2789STDY5834966</strain>
    </source>
</reference>
<dbReference type="GO" id="GO:0003723">
    <property type="term" value="F:RNA binding"/>
    <property type="evidence" value="ECO:0007669"/>
    <property type="project" value="UniProtKB-KW"/>
</dbReference>
<comment type="similarity">
    <text evidence="2 7">Belongs to the pseudouridine synthase RluA family.</text>
</comment>
<dbReference type="Gene3D" id="3.30.2350.10">
    <property type="entry name" value="Pseudouridine synthase"/>
    <property type="match status" value="1"/>
</dbReference>
<dbReference type="InterPro" id="IPR002942">
    <property type="entry name" value="S4_RNA-bd"/>
</dbReference>
<evidence type="ECO:0000256" key="5">
    <source>
        <dbReference type="PIRSR" id="PIRSR606225-1"/>
    </source>
</evidence>
<dbReference type="RefSeq" id="WP_022169814.1">
    <property type="nucleotide sequence ID" value="NZ_CABJFJ010000006.1"/>
</dbReference>
<dbReference type="PANTHER" id="PTHR21600">
    <property type="entry name" value="MITOCHONDRIAL RNA PSEUDOURIDINE SYNTHASE"/>
    <property type="match status" value="1"/>
</dbReference>
<dbReference type="InterPro" id="IPR020103">
    <property type="entry name" value="PsdUridine_synth_cat_dom_sf"/>
</dbReference>
<dbReference type="AlphaFoldDB" id="A0A173SQ03"/>
<evidence type="ECO:0000256" key="6">
    <source>
        <dbReference type="PROSITE-ProRule" id="PRU00182"/>
    </source>
</evidence>
<comment type="function">
    <text evidence="7">Responsible for synthesis of pseudouridine from uracil.</text>
</comment>
<dbReference type="PANTHER" id="PTHR21600:SF44">
    <property type="entry name" value="RIBOSOMAL LARGE SUBUNIT PSEUDOURIDINE SYNTHASE D"/>
    <property type="match status" value="1"/>
</dbReference>
<evidence type="ECO:0000256" key="3">
    <source>
        <dbReference type="ARBA" id="ARBA00022884"/>
    </source>
</evidence>
<feature type="active site" evidence="5">
    <location>
        <position position="155"/>
    </location>
</feature>
<gene>
    <name evidence="9" type="primary">rluD_1</name>
    <name evidence="9" type="ORF">ERS852578_01113</name>
</gene>
<dbReference type="InterPro" id="IPR050188">
    <property type="entry name" value="RluA_PseudoU_synthase"/>
</dbReference>
<proteinExistence type="inferred from homology"/>
<sequence length="319" mass="36560">MAERNEMMQQNQKQNIEQKYYYTVMEEQEGMRLDQFLAGELKEHSRSYIQKLIKEGRVTVGDKKEKPGCRLKVEDSVVICVPPLKELEVLPEKMDLDIIYEDEDVILINKPKDMVVHPCPGRYTGTLVNGLLYHCRDNLSGINGVLRPGIVHRIDKDTTGVLVVCKNDMAHKSLAEQLKEHSITRKYEAIVYNNFTQEEGTVDAPIGRSPADRKKMAVEPKNGKRAVTHYKVLSHLNHQFNHIECQLETGRTHQIRVHMASIRHPLLGDTTYGPKNAMGLTGQCLHARVLGFIHPRTGEYVEFEAPLPEYFQKLLEKYS</sequence>
<keyword evidence="3 6" id="KW-0694">RNA-binding</keyword>
<comment type="catalytic activity">
    <reaction evidence="1 7">
        <text>a uridine in RNA = a pseudouridine in RNA</text>
        <dbReference type="Rhea" id="RHEA:48348"/>
        <dbReference type="Rhea" id="RHEA-COMP:12068"/>
        <dbReference type="Rhea" id="RHEA-COMP:12069"/>
        <dbReference type="ChEBI" id="CHEBI:65314"/>
        <dbReference type="ChEBI" id="CHEBI:65315"/>
    </reaction>
</comment>
<organism evidence="9 10">
    <name type="scientific">Anaerobutyricum hallii</name>
    <dbReference type="NCBI Taxonomy" id="39488"/>
    <lineage>
        <taxon>Bacteria</taxon>
        <taxon>Bacillati</taxon>
        <taxon>Bacillota</taxon>
        <taxon>Clostridia</taxon>
        <taxon>Lachnospirales</taxon>
        <taxon>Lachnospiraceae</taxon>
        <taxon>Anaerobutyricum</taxon>
    </lineage>
</organism>
<dbReference type="GO" id="GO:0120159">
    <property type="term" value="F:rRNA pseudouridine synthase activity"/>
    <property type="evidence" value="ECO:0007669"/>
    <property type="project" value="UniProtKB-ARBA"/>
</dbReference>
<dbReference type="FunFam" id="3.30.2350.10:FF:000006">
    <property type="entry name" value="Pseudouridine synthase"/>
    <property type="match status" value="1"/>
</dbReference>
<name>A0A173SQ03_9FIRM</name>
<dbReference type="EC" id="5.4.99.-" evidence="7"/>
<dbReference type="PROSITE" id="PS50889">
    <property type="entry name" value="S4"/>
    <property type="match status" value="1"/>
</dbReference>
<dbReference type="InterPro" id="IPR006145">
    <property type="entry name" value="PsdUridine_synth_RsuA/RluA"/>
</dbReference>
<accession>A0A173SQ03</accession>
<dbReference type="Pfam" id="PF00849">
    <property type="entry name" value="PseudoU_synth_2"/>
    <property type="match status" value="1"/>
</dbReference>
<dbReference type="GO" id="GO:0000455">
    <property type="term" value="P:enzyme-directed rRNA pseudouridine synthesis"/>
    <property type="evidence" value="ECO:0007669"/>
    <property type="project" value="TreeGrafter"/>
</dbReference>
<evidence type="ECO:0000313" key="9">
    <source>
        <dbReference type="EMBL" id="CUM92443.1"/>
    </source>
</evidence>
<keyword evidence="4 7" id="KW-0413">Isomerase</keyword>
<dbReference type="CDD" id="cd00165">
    <property type="entry name" value="S4"/>
    <property type="match status" value="1"/>
</dbReference>
<dbReference type="EMBL" id="CYYC01000010">
    <property type="protein sequence ID" value="CUM92443.1"/>
    <property type="molecule type" value="Genomic_DNA"/>
</dbReference>
<dbReference type="CDD" id="cd02869">
    <property type="entry name" value="PseudoU_synth_RluA_like"/>
    <property type="match status" value="1"/>
</dbReference>